<dbReference type="PANTHER" id="PTHR43510:SF1">
    <property type="entry name" value="AMINOTRANSFERASE FUNCTION, HYPOTHETICAL (EUROFUNG)"/>
    <property type="match status" value="1"/>
</dbReference>
<dbReference type="InterPro" id="IPR015421">
    <property type="entry name" value="PyrdxlP-dep_Trfase_major"/>
</dbReference>
<reference evidence="4 5" key="1">
    <citation type="submission" date="2017-04" db="EMBL/GenBank/DDBJ databases">
        <title>Draft genome of the yeast Clavispora lusitaniae type strain CBS 6936.</title>
        <authorList>
            <person name="Durrens P."/>
            <person name="Klopp C."/>
            <person name="Biteau N."/>
            <person name="Fitton-Ouhabi V."/>
            <person name="Dementhon K."/>
            <person name="Accoceberry I."/>
            <person name="Sherman D.J."/>
            <person name="Noel T."/>
        </authorList>
    </citation>
    <scope>NUCLEOTIDE SEQUENCE [LARGE SCALE GENOMIC DNA]</scope>
    <source>
        <strain evidence="4 5">CBS 6936</strain>
    </source>
</reference>
<dbReference type="OMA" id="LVPGSQC"/>
<evidence type="ECO:0000313" key="5">
    <source>
        <dbReference type="Proteomes" id="UP000195602"/>
    </source>
</evidence>
<dbReference type="InterPro" id="IPR015424">
    <property type="entry name" value="PyrdxlP-dep_Trfase"/>
</dbReference>
<evidence type="ECO:0000256" key="1">
    <source>
        <dbReference type="ARBA" id="ARBA00007441"/>
    </source>
</evidence>
<sequence>MKQEPFAVEQFMDKYESDITYNLGETCVESISINDLLQNVSPAEKDNFVSNLLASKLTYGHIRGSPELRDKIAQLYGDSSITREHVIITNGAIGANFLAFYAMVNPGDHIIVVDPTYQQLSSVPVMFGAIVDKLIVEPSTGYLPDLKWLESTISQNKTKMLVINNPNNPTGYVWDDSTLQAIIAICQRHCVTLYSDEVYRPLFHTGSPASSAVTLAEDGVIVSGSMSKAFSLAGLRLGWLVTRNKSALNAFYEKRDYNTISVSVLDDACALLALQNADKLLLRNHNICEKNLSMIRNFVKHNNDKVSWIEPRGGSTCFLRLNNYETTMELAQTLAVTSKVLVVPGEVFGYPGWIRVGFGNSTSDVEGGLAILSKHLQ</sequence>
<dbReference type="GO" id="GO:0030170">
    <property type="term" value="F:pyridoxal phosphate binding"/>
    <property type="evidence" value="ECO:0007669"/>
    <property type="project" value="InterPro"/>
</dbReference>
<protein>
    <submittedName>
        <fullName evidence="4">Kynurenine--oxoglutarate transaminase</fullName>
    </submittedName>
</protein>
<evidence type="ECO:0000313" key="4">
    <source>
        <dbReference type="EMBL" id="OVF10719.1"/>
    </source>
</evidence>
<dbReference type="InterPro" id="IPR004839">
    <property type="entry name" value="Aminotransferase_I/II_large"/>
</dbReference>
<dbReference type="Gene3D" id="3.90.1150.10">
    <property type="entry name" value="Aspartate Aminotransferase, domain 1"/>
    <property type="match status" value="1"/>
</dbReference>
<dbReference type="Gene3D" id="3.40.640.10">
    <property type="entry name" value="Type I PLP-dependent aspartate aminotransferase-like (Major domain)"/>
    <property type="match status" value="1"/>
</dbReference>
<evidence type="ECO:0000259" key="3">
    <source>
        <dbReference type="Pfam" id="PF00155"/>
    </source>
</evidence>
<dbReference type="InterPro" id="IPR015422">
    <property type="entry name" value="PyrdxlP-dep_Trfase_small"/>
</dbReference>
<keyword evidence="2" id="KW-0663">Pyridoxal phosphate</keyword>
<proteinExistence type="inferred from homology"/>
<dbReference type="PANTHER" id="PTHR43510">
    <property type="entry name" value="AMINOTRANSFERASE FUNCTION, HYPOTHETICAL (EUROFUNG)"/>
    <property type="match status" value="1"/>
</dbReference>
<name>A0AA91Q3L6_CLALS</name>
<dbReference type="KEGG" id="clus:A9F13_01g01243"/>
<organism evidence="4 5">
    <name type="scientific">Clavispora lusitaniae</name>
    <name type="common">Candida lusitaniae</name>
    <dbReference type="NCBI Taxonomy" id="36911"/>
    <lineage>
        <taxon>Eukaryota</taxon>
        <taxon>Fungi</taxon>
        <taxon>Dikarya</taxon>
        <taxon>Ascomycota</taxon>
        <taxon>Saccharomycotina</taxon>
        <taxon>Pichiomycetes</taxon>
        <taxon>Metschnikowiaceae</taxon>
        <taxon>Clavispora</taxon>
    </lineage>
</organism>
<dbReference type="PROSITE" id="PS00105">
    <property type="entry name" value="AA_TRANSFER_CLASS_1"/>
    <property type="match status" value="1"/>
</dbReference>
<dbReference type="SUPFAM" id="SSF53383">
    <property type="entry name" value="PLP-dependent transferases"/>
    <property type="match status" value="1"/>
</dbReference>
<dbReference type="InterPro" id="IPR004838">
    <property type="entry name" value="NHTrfase_class1_PyrdxlP-BS"/>
</dbReference>
<comment type="caution">
    <text evidence="4">The sequence shown here is derived from an EMBL/GenBank/DDBJ whole genome shotgun (WGS) entry which is preliminary data.</text>
</comment>
<gene>
    <name evidence="4" type="ORF">A9F13_01g01243</name>
</gene>
<comment type="similarity">
    <text evidence="1">Belongs to the class-I pyridoxal-phosphate-dependent aminotransferase family.</text>
</comment>
<dbReference type="AlphaFoldDB" id="A0AA91Q3L6"/>
<evidence type="ECO:0000256" key="2">
    <source>
        <dbReference type="ARBA" id="ARBA00022898"/>
    </source>
</evidence>
<dbReference type="GO" id="GO:0003824">
    <property type="term" value="F:catalytic activity"/>
    <property type="evidence" value="ECO:0007669"/>
    <property type="project" value="InterPro"/>
</dbReference>
<dbReference type="EMBL" id="LYUB02000001">
    <property type="protein sequence ID" value="OVF10719.1"/>
    <property type="molecule type" value="Genomic_DNA"/>
</dbReference>
<accession>A0AA91Q3L6</accession>
<dbReference type="CDD" id="cd00609">
    <property type="entry name" value="AAT_like"/>
    <property type="match status" value="1"/>
</dbReference>
<dbReference type="Proteomes" id="UP000195602">
    <property type="component" value="Unassembled WGS sequence"/>
</dbReference>
<feature type="domain" description="Aminotransferase class I/classII large" evidence="3">
    <location>
        <begin position="37"/>
        <end position="366"/>
    </location>
</feature>
<dbReference type="Pfam" id="PF00155">
    <property type="entry name" value="Aminotran_1_2"/>
    <property type="match status" value="1"/>
</dbReference>